<dbReference type="EMBL" id="CM029054">
    <property type="protein sequence ID" value="KAG2543106.1"/>
    <property type="molecule type" value="Genomic_DNA"/>
</dbReference>
<gene>
    <name evidence="2" type="ORF">PVAP13_9NG727400</name>
</gene>
<evidence type="ECO:0008006" key="4">
    <source>
        <dbReference type="Google" id="ProtNLM"/>
    </source>
</evidence>
<protein>
    <recommendedName>
        <fullName evidence="4">Cysteine proteinase inhibitor</fullName>
    </recommendedName>
</protein>
<dbReference type="SUPFAM" id="SSF54403">
    <property type="entry name" value="Cystatin/monellin"/>
    <property type="match status" value="1"/>
</dbReference>
<proteinExistence type="predicted"/>
<keyword evidence="3" id="KW-1185">Reference proteome</keyword>
<evidence type="ECO:0000256" key="1">
    <source>
        <dbReference type="SAM" id="SignalP"/>
    </source>
</evidence>
<organism evidence="2 3">
    <name type="scientific">Panicum virgatum</name>
    <name type="common">Blackwell switchgrass</name>
    <dbReference type="NCBI Taxonomy" id="38727"/>
    <lineage>
        <taxon>Eukaryota</taxon>
        <taxon>Viridiplantae</taxon>
        <taxon>Streptophyta</taxon>
        <taxon>Embryophyta</taxon>
        <taxon>Tracheophyta</taxon>
        <taxon>Spermatophyta</taxon>
        <taxon>Magnoliopsida</taxon>
        <taxon>Liliopsida</taxon>
        <taxon>Poales</taxon>
        <taxon>Poaceae</taxon>
        <taxon>PACMAD clade</taxon>
        <taxon>Panicoideae</taxon>
        <taxon>Panicodae</taxon>
        <taxon>Paniceae</taxon>
        <taxon>Panicinae</taxon>
        <taxon>Panicum</taxon>
        <taxon>Panicum sect. Hiantes</taxon>
    </lineage>
</organism>
<reference evidence="2" key="1">
    <citation type="submission" date="2020-05" db="EMBL/GenBank/DDBJ databases">
        <title>WGS assembly of Panicum virgatum.</title>
        <authorList>
            <person name="Lovell J.T."/>
            <person name="Jenkins J."/>
            <person name="Shu S."/>
            <person name="Juenger T.E."/>
            <person name="Schmutz J."/>
        </authorList>
    </citation>
    <scope>NUCLEOTIDE SEQUENCE</scope>
    <source>
        <strain evidence="2">AP13</strain>
    </source>
</reference>
<evidence type="ECO:0000313" key="2">
    <source>
        <dbReference type="EMBL" id="KAG2543106.1"/>
    </source>
</evidence>
<dbReference type="AlphaFoldDB" id="A0A8T0N7R9"/>
<evidence type="ECO:0000313" key="3">
    <source>
        <dbReference type="Proteomes" id="UP000823388"/>
    </source>
</evidence>
<dbReference type="InterPro" id="IPR046350">
    <property type="entry name" value="Cystatin_sf"/>
</dbReference>
<dbReference type="GO" id="GO:0004869">
    <property type="term" value="F:cysteine-type endopeptidase inhibitor activity"/>
    <property type="evidence" value="ECO:0007669"/>
    <property type="project" value="InterPro"/>
</dbReference>
<feature type="signal peptide" evidence="1">
    <location>
        <begin position="1"/>
        <end position="22"/>
    </location>
</feature>
<accession>A0A8T0N7R9</accession>
<comment type="caution">
    <text evidence="2">The sequence shown here is derived from an EMBL/GenBank/DDBJ whole genome shotgun (WGS) entry which is preliminary data.</text>
</comment>
<name>A0A8T0N7R9_PANVG</name>
<dbReference type="InterPro" id="IPR027214">
    <property type="entry name" value="Cystatin"/>
</dbReference>
<dbReference type="Gene3D" id="3.10.450.10">
    <property type="match status" value="1"/>
</dbReference>
<sequence>MRSLAAVLFVVLAVVAAGAASARSVHPPGADKPTGTHPPQIARFAVLVYSMNRGAKLKYVGVSDSDVRPHQGGVRYRMVVTAAGAGGATAQYQVLVWGIPGTYQWMLLEFKKIKIN</sequence>
<keyword evidence="1" id="KW-0732">Signal</keyword>
<dbReference type="PANTHER" id="PTHR47116">
    <property type="entry name" value="PHLOEM FILAMENT PROTEIN"/>
    <property type="match status" value="1"/>
</dbReference>
<dbReference type="Proteomes" id="UP000823388">
    <property type="component" value="Chromosome 9N"/>
</dbReference>
<feature type="chain" id="PRO_5035722529" description="Cysteine proteinase inhibitor" evidence="1">
    <location>
        <begin position="23"/>
        <end position="116"/>
    </location>
</feature>